<dbReference type="Proteomes" id="UP000034680">
    <property type="component" value="Unassembled WGS sequence"/>
</dbReference>
<dbReference type="GO" id="GO:0016787">
    <property type="term" value="F:hydrolase activity"/>
    <property type="evidence" value="ECO:0007669"/>
    <property type="project" value="UniProtKB-KW"/>
</dbReference>
<evidence type="ECO:0000256" key="1">
    <source>
        <dbReference type="SAM" id="MobiDB-lite"/>
    </source>
</evidence>
<reference evidence="2 3" key="1">
    <citation type="submission" date="2015-05" db="EMBL/GenBank/DDBJ databases">
        <title>Distinctive expansion of gene families associated with plant cell wall degradation and secondary metabolism in the genomes of grapevine trunk pathogens.</title>
        <authorList>
            <person name="Lawrence D.P."/>
            <person name="Travadon R."/>
            <person name="Rolshausen P.E."/>
            <person name="Baumgartner K."/>
        </authorList>
    </citation>
    <scope>NUCLEOTIDE SEQUENCE [LARGE SCALE GENOMIC DNA]</scope>
    <source>
        <strain evidence="2">DA912</strain>
    </source>
</reference>
<dbReference type="InterPro" id="IPR021833">
    <property type="entry name" value="DUF3425"/>
</dbReference>
<dbReference type="STRING" id="1214573.A0A0G2H7I1"/>
<organism evidence="2 3">
    <name type="scientific">Diaporthe ampelina</name>
    <dbReference type="NCBI Taxonomy" id="1214573"/>
    <lineage>
        <taxon>Eukaryota</taxon>
        <taxon>Fungi</taxon>
        <taxon>Dikarya</taxon>
        <taxon>Ascomycota</taxon>
        <taxon>Pezizomycotina</taxon>
        <taxon>Sordariomycetes</taxon>
        <taxon>Sordariomycetidae</taxon>
        <taxon>Diaporthales</taxon>
        <taxon>Diaporthaceae</taxon>
        <taxon>Diaporthe</taxon>
    </lineage>
</organism>
<accession>A0A0G2H7I1</accession>
<dbReference type="OrthoDB" id="125347at2759"/>
<feature type="region of interest" description="Disordered" evidence="1">
    <location>
        <begin position="47"/>
        <end position="80"/>
    </location>
</feature>
<dbReference type="EMBL" id="LCUC01000408">
    <property type="protein sequence ID" value="KKY31173.1"/>
    <property type="molecule type" value="Genomic_DNA"/>
</dbReference>
<reference evidence="2 3" key="2">
    <citation type="submission" date="2015-05" db="EMBL/GenBank/DDBJ databases">
        <authorList>
            <person name="Morales-Cruz A."/>
            <person name="Amrine K.C."/>
            <person name="Cantu D."/>
        </authorList>
    </citation>
    <scope>NUCLEOTIDE SEQUENCE [LARGE SCALE GENOMIC DNA]</scope>
    <source>
        <strain evidence="2">DA912</strain>
    </source>
</reference>
<dbReference type="Pfam" id="PF11905">
    <property type="entry name" value="DUF3425"/>
    <property type="match status" value="1"/>
</dbReference>
<dbReference type="PANTHER" id="PTHR38116:SF1">
    <property type="entry name" value="BZIP DOMAIN-CONTAINING PROTEIN"/>
    <property type="match status" value="1"/>
</dbReference>
<dbReference type="PANTHER" id="PTHR38116">
    <property type="entry name" value="CHROMOSOME 7, WHOLE GENOME SHOTGUN SEQUENCE"/>
    <property type="match status" value="1"/>
</dbReference>
<comment type="caution">
    <text evidence="2">The sequence shown here is derived from an EMBL/GenBank/DDBJ whole genome shotgun (WGS) entry which is preliminary data.</text>
</comment>
<feature type="compositionally biased region" description="Basic residues" evidence="1">
    <location>
        <begin position="54"/>
        <end position="70"/>
    </location>
</feature>
<dbReference type="AlphaFoldDB" id="A0A0G2H7I1"/>
<keyword evidence="2" id="KW-0378">Hydrolase</keyword>
<proteinExistence type="predicted"/>
<evidence type="ECO:0000313" key="2">
    <source>
        <dbReference type="EMBL" id="KKY31173.1"/>
    </source>
</evidence>
<keyword evidence="3" id="KW-1185">Reference proteome</keyword>
<sequence>MSSPAIIFIPGIGDSNMAGIEQYDAVVSLAPMSQLREAKCPEDDWTGLRDRAERRKRQNRLNVRAHRRRNAAGSHNTPGSSAGIIALKPTLQTDACRKAGQRLSSASMLITTSASTLELPLPIACDLDGHLVAPAFAFPLSRDHLIPIIELNVYRASLTNIYILGAYSLLCNSDCGYAVNNSEPPLFPWAGYRPSGSIPDSLRPTPLQRSTPHEVWIDILPSARMRDNAIAAVAEGRLRNEDLCADILRGLCGEGKRCGGTIGSVAGPRHRGGDDDDGLEARLIVWKDPWDPSGWEVTEGFLRKWGFLLQGDGEDDMERATNRWRALRGEDPIVWELE</sequence>
<evidence type="ECO:0000313" key="3">
    <source>
        <dbReference type="Proteomes" id="UP000034680"/>
    </source>
</evidence>
<name>A0A0G2H7I1_9PEZI</name>
<protein>
    <submittedName>
        <fullName evidence="2">Putative abhydrolase domain-containing protein</fullName>
    </submittedName>
</protein>
<gene>
    <name evidence="2" type="ORF">UCDDA912_g08896</name>
</gene>